<organism evidence="2 3">
    <name type="scientific">Candidatus Paraluminiphilus aquimaris</name>
    <dbReference type="NCBI Taxonomy" id="2518994"/>
    <lineage>
        <taxon>Bacteria</taxon>
        <taxon>Pseudomonadati</taxon>
        <taxon>Pseudomonadota</taxon>
        <taxon>Gammaproteobacteria</taxon>
        <taxon>Cellvibrionales</taxon>
        <taxon>Halieaceae</taxon>
        <taxon>Candidatus Paraluminiphilus</taxon>
    </lineage>
</organism>
<dbReference type="Proteomes" id="UP001317963">
    <property type="component" value="Chromosome"/>
</dbReference>
<reference evidence="2 3" key="1">
    <citation type="submission" date="2019-02" db="EMBL/GenBank/DDBJ databases">
        <title>Halieaceae_genomes.</title>
        <authorList>
            <person name="Li S.-H."/>
        </authorList>
    </citation>
    <scope>NUCLEOTIDE SEQUENCE [LARGE SCALE GENOMIC DNA]</scope>
    <source>
        <strain evidence="2 3">JH123</strain>
    </source>
</reference>
<evidence type="ECO:0000313" key="2">
    <source>
        <dbReference type="EMBL" id="UZP73304.1"/>
    </source>
</evidence>
<accession>A0ABY6Q3Y4</accession>
<dbReference type="EMBL" id="CP036501">
    <property type="protein sequence ID" value="UZP73304.1"/>
    <property type="molecule type" value="Genomic_DNA"/>
</dbReference>
<evidence type="ECO:0000313" key="3">
    <source>
        <dbReference type="Proteomes" id="UP001317963"/>
    </source>
</evidence>
<protein>
    <recommendedName>
        <fullName evidence="4">Histidine kinase</fullName>
    </recommendedName>
</protein>
<dbReference type="RefSeq" id="WP_279242083.1">
    <property type="nucleotide sequence ID" value="NZ_CP036501.1"/>
</dbReference>
<name>A0ABY6Q3Y4_9GAMM</name>
<gene>
    <name evidence="2" type="ORF">E0F26_00500</name>
</gene>
<dbReference type="Pfam" id="PF09694">
    <property type="entry name" value="Gcw_chp"/>
    <property type="match status" value="1"/>
</dbReference>
<keyword evidence="1" id="KW-0732">Signal</keyword>
<proteinExistence type="predicted"/>
<feature type="signal peptide" evidence="1">
    <location>
        <begin position="1"/>
        <end position="29"/>
    </location>
</feature>
<feature type="chain" id="PRO_5045740203" description="Histidine kinase" evidence="1">
    <location>
        <begin position="30"/>
        <end position="244"/>
    </location>
</feature>
<keyword evidence="3" id="KW-1185">Reference proteome</keyword>
<dbReference type="InterPro" id="IPR010239">
    <property type="entry name" value="CHP02001"/>
</dbReference>
<evidence type="ECO:0000256" key="1">
    <source>
        <dbReference type="SAM" id="SignalP"/>
    </source>
</evidence>
<sequence>MKTTISRTTKTAVILPAALMCALASNANAGEWSANASVTSNYIWRGLTQTENESAVQGGIDYAADSGFYVGTWASNVNYGAGDVYSYEHDVYAGYAFSTGDISWDVGYLYYNYDSEAEFDFGEVYVGMGLGDFSIQYNLLANTEADEAEGQDFGFGEAYYLSLDYGFELTNGVGVGLHIGHHDGDFAEAFNGNASGYTDYNVTFSKDGFTFMISDTNVKGGAAEGGYDNDSVKFVVSYAVDIAM</sequence>
<evidence type="ECO:0008006" key="4">
    <source>
        <dbReference type="Google" id="ProtNLM"/>
    </source>
</evidence>
<dbReference type="NCBIfam" id="TIGR02001">
    <property type="entry name" value="gcw_chp"/>
    <property type="match status" value="1"/>
</dbReference>